<evidence type="ECO:0000313" key="2">
    <source>
        <dbReference type="Proteomes" id="UP000095200"/>
    </source>
</evidence>
<organism evidence="1 2">
    <name type="scientific">Desulfoplanes formicivorans</name>
    <dbReference type="NCBI Taxonomy" id="1592317"/>
    <lineage>
        <taxon>Bacteria</taxon>
        <taxon>Pseudomonadati</taxon>
        <taxon>Thermodesulfobacteriota</taxon>
        <taxon>Desulfovibrionia</taxon>
        <taxon>Desulfovibrionales</taxon>
        <taxon>Desulfoplanaceae</taxon>
        <taxon>Desulfoplanes</taxon>
    </lineage>
</organism>
<dbReference type="PANTHER" id="PTHR31891:SF1">
    <property type="entry name" value="FORMAMIDASE C869.04-RELATED"/>
    <property type="match status" value="1"/>
</dbReference>
<dbReference type="OrthoDB" id="9785236at2"/>
<dbReference type="Gene3D" id="2.60.120.580">
    <property type="entry name" value="Acetamidase/Formamidase-like domains"/>
    <property type="match status" value="2"/>
</dbReference>
<accession>A0A194AK47</accession>
<proteinExistence type="predicted"/>
<dbReference type="GO" id="GO:0016811">
    <property type="term" value="F:hydrolase activity, acting on carbon-nitrogen (but not peptide) bonds, in linear amides"/>
    <property type="evidence" value="ECO:0007669"/>
    <property type="project" value="InterPro"/>
</dbReference>
<dbReference type="SUPFAM" id="SSF141130">
    <property type="entry name" value="Acetamidase/Formamidase-like"/>
    <property type="match status" value="1"/>
</dbReference>
<reference evidence="2" key="1">
    <citation type="submission" date="2016-06" db="EMBL/GenBank/DDBJ databases">
        <title>Draft genome sequence of Desulfoplanes formicivorans strain Pf12B.</title>
        <authorList>
            <person name="Watanabe M."/>
            <person name="Kojima H."/>
            <person name="Fukui M."/>
        </authorList>
    </citation>
    <scope>NUCLEOTIDE SEQUENCE [LARGE SCALE GENOMIC DNA]</scope>
    <source>
        <strain evidence="2">Pf12B</strain>
    </source>
</reference>
<dbReference type="PANTHER" id="PTHR31891">
    <property type="entry name" value="FORMAMIDASE C869.04-RELATED"/>
    <property type="match status" value="1"/>
</dbReference>
<sequence length="429" mass="45330">MAQQTVFVNTFTNGIVGPSAKMVGPVVDGGFIVAQTAAGCWGPMITPELHGGHEVTSPVLVENAEIGDAIAIRLVSIDVTSEVTTSGNDIIDPEKCVGDPYVAGKCPHCGTVNPPTETIGIGENSVVCKKCKQPCSPFTFSNGYTIAFDSSKTIGITLDEEASKKTASNAKHYMHTPDNSIQNPAVVMQAHDIPGVVARMRPFVGQLGTVPAVDRPDSHNAGDFGAFLVNAPHEFGIQDYDDLQVTDGHMDIARVRQGAMVIAPVRVKGGGVYVGDMHAMQGDGEIAGHTTDVCGIVTMQVTVLKGLNIEGPIILPVPEDLPYLAKPLSKKEKALAQAESAKWNVPVEDSAPLAFVGTGKDLNHAVQVALTRAGNLLGMTVPEVMNRCTITGNIEIGRAPGVVTATFRVPVDKLKELGLYEMVAEQYLK</sequence>
<keyword evidence="2" id="KW-1185">Reference proteome</keyword>
<dbReference type="EMBL" id="BDFE01000017">
    <property type="protein sequence ID" value="GAU09431.1"/>
    <property type="molecule type" value="Genomic_DNA"/>
</dbReference>
<dbReference type="InterPro" id="IPR004304">
    <property type="entry name" value="FmdA_AmdA"/>
</dbReference>
<dbReference type="RefSeq" id="WP_069859810.1">
    <property type="nucleotide sequence ID" value="NZ_BDFE01000017.1"/>
</dbReference>
<dbReference type="STRING" id="1592317.DPF_2157"/>
<dbReference type="Proteomes" id="UP000095200">
    <property type="component" value="Unassembled WGS sequence"/>
</dbReference>
<dbReference type="AlphaFoldDB" id="A0A194AK47"/>
<evidence type="ECO:0000313" key="1">
    <source>
        <dbReference type="EMBL" id="GAU09431.1"/>
    </source>
</evidence>
<name>A0A194AK47_9BACT</name>
<dbReference type="Pfam" id="PF03069">
    <property type="entry name" value="FmdA_AmdA"/>
    <property type="match status" value="2"/>
</dbReference>
<comment type="caution">
    <text evidence="1">The sequence shown here is derived from an EMBL/GenBank/DDBJ whole genome shotgun (WGS) entry which is preliminary data.</text>
</comment>
<protein>
    <submittedName>
        <fullName evidence="1">Acetamidase</fullName>
    </submittedName>
</protein>
<gene>
    <name evidence="1" type="ORF">DPF_2157</name>
</gene>